<organism evidence="2 3">
    <name type="scientific">Prunus dulcis</name>
    <name type="common">Almond</name>
    <name type="synonym">Amygdalus dulcis</name>
    <dbReference type="NCBI Taxonomy" id="3755"/>
    <lineage>
        <taxon>Eukaryota</taxon>
        <taxon>Viridiplantae</taxon>
        <taxon>Streptophyta</taxon>
        <taxon>Embryophyta</taxon>
        <taxon>Tracheophyta</taxon>
        <taxon>Spermatophyta</taxon>
        <taxon>Magnoliopsida</taxon>
        <taxon>eudicotyledons</taxon>
        <taxon>Gunneridae</taxon>
        <taxon>Pentapetalae</taxon>
        <taxon>rosids</taxon>
        <taxon>fabids</taxon>
        <taxon>Rosales</taxon>
        <taxon>Rosaceae</taxon>
        <taxon>Amygdaloideae</taxon>
        <taxon>Amygdaleae</taxon>
        <taxon>Prunus</taxon>
    </lineage>
</organism>
<feature type="region of interest" description="Disordered" evidence="1">
    <location>
        <begin position="1"/>
        <end position="23"/>
    </location>
</feature>
<evidence type="ECO:0000313" key="3">
    <source>
        <dbReference type="Proteomes" id="UP001054821"/>
    </source>
</evidence>
<reference evidence="2 3" key="1">
    <citation type="journal article" date="2022" name="G3 (Bethesda)">
        <title>Whole-genome sequence and methylome profiling of the almond [Prunus dulcis (Mill.) D.A. Webb] cultivar 'Nonpareil'.</title>
        <authorList>
            <person name="D'Amico-Willman K.M."/>
            <person name="Ouma W.Z."/>
            <person name="Meulia T."/>
            <person name="Sideli G.M."/>
            <person name="Gradziel T.M."/>
            <person name="Fresnedo-Ramirez J."/>
        </authorList>
    </citation>
    <scope>NUCLEOTIDE SEQUENCE [LARGE SCALE GENOMIC DNA]</scope>
    <source>
        <strain evidence="2">Clone GOH B32 T37-40</strain>
    </source>
</reference>
<dbReference type="EMBL" id="JAJFAZ020000004">
    <property type="protein sequence ID" value="KAI5333691.1"/>
    <property type="molecule type" value="Genomic_DNA"/>
</dbReference>
<accession>A0AAD4W161</accession>
<evidence type="ECO:0000256" key="1">
    <source>
        <dbReference type="SAM" id="MobiDB-lite"/>
    </source>
</evidence>
<gene>
    <name evidence="2" type="ORF">L3X38_023823</name>
</gene>
<dbReference type="AlphaFoldDB" id="A0AAD4W161"/>
<name>A0AAD4W161_PRUDU</name>
<sequence length="86" mass="9203">MTGQLSSLHFAPSPPPVADAGKCRKTSNFNPKLHGVISAVSGHHFRHVRIGSLARDFELFRRSVIALDTHALPASVAARGTLFGQS</sequence>
<keyword evidence="3" id="KW-1185">Reference proteome</keyword>
<dbReference type="Proteomes" id="UP001054821">
    <property type="component" value="Chromosome 4"/>
</dbReference>
<evidence type="ECO:0000313" key="2">
    <source>
        <dbReference type="EMBL" id="KAI5333691.1"/>
    </source>
</evidence>
<protein>
    <submittedName>
        <fullName evidence="2">Uncharacterized protein</fullName>
    </submittedName>
</protein>
<comment type="caution">
    <text evidence="2">The sequence shown here is derived from an EMBL/GenBank/DDBJ whole genome shotgun (WGS) entry which is preliminary data.</text>
</comment>
<proteinExistence type="predicted"/>